<evidence type="ECO:0000313" key="1">
    <source>
        <dbReference type="EMBL" id="MZK42389.1"/>
    </source>
</evidence>
<dbReference type="AlphaFoldDB" id="A0A6L8S1H9"/>
<dbReference type="RefSeq" id="WP_059086428.1">
    <property type="nucleotide sequence ID" value="NZ_JBCPDX010000016.1"/>
</dbReference>
<proteinExistence type="predicted"/>
<name>A0A6L8S1H9_9FIRM</name>
<protein>
    <submittedName>
        <fullName evidence="1">Uncharacterized protein</fullName>
    </submittedName>
</protein>
<gene>
    <name evidence="1" type="ORF">GT528_12005</name>
</gene>
<dbReference type="EMBL" id="WWSC01000015">
    <property type="protein sequence ID" value="MZK42389.1"/>
    <property type="molecule type" value="Genomic_DNA"/>
</dbReference>
<comment type="caution">
    <text evidence="1">The sequence shown here is derived from an EMBL/GenBank/DDBJ whole genome shotgun (WGS) entry which is preliminary data.</text>
</comment>
<organism evidence="1 2">
    <name type="scientific">Dorea longicatena</name>
    <dbReference type="NCBI Taxonomy" id="88431"/>
    <lineage>
        <taxon>Bacteria</taxon>
        <taxon>Bacillati</taxon>
        <taxon>Bacillota</taxon>
        <taxon>Clostridia</taxon>
        <taxon>Lachnospirales</taxon>
        <taxon>Lachnospiraceae</taxon>
        <taxon>Dorea</taxon>
    </lineage>
</organism>
<dbReference type="Proteomes" id="UP000472916">
    <property type="component" value="Unassembled WGS sequence"/>
</dbReference>
<reference evidence="1 2" key="1">
    <citation type="journal article" date="2019" name="Nat. Med.">
        <title>A library of human gut bacterial isolates paired with longitudinal multiomics data enables mechanistic microbiome research.</title>
        <authorList>
            <person name="Poyet M."/>
            <person name="Groussin M."/>
            <person name="Gibbons S.M."/>
            <person name="Avila-Pacheco J."/>
            <person name="Jiang X."/>
            <person name="Kearney S.M."/>
            <person name="Perrotta A.R."/>
            <person name="Berdy B."/>
            <person name="Zhao S."/>
            <person name="Lieberman T.D."/>
            <person name="Swanson P.K."/>
            <person name="Smith M."/>
            <person name="Roesemann S."/>
            <person name="Alexander J.E."/>
            <person name="Rich S.A."/>
            <person name="Livny J."/>
            <person name="Vlamakis H."/>
            <person name="Clish C."/>
            <person name="Bullock K."/>
            <person name="Deik A."/>
            <person name="Scott J."/>
            <person name="Pierce K.A."/>
            <person name="Xavier R.J."/>
            <person name="Alm E.J."/>
        </authorList>
    </citation>
    <scope>NUCLEOTIDE SEQUENCE [LARGE SCALE GENOMIC DNA]</scope>
    <source>
        <strain evidence="1 2">BIOML-A6</strain>
    </source>
</reference>
<sequence length="385" mass="43951">MIYSVNFMDLTEKINPHAVVRYLKDTGWMQYKTKKEYIKIFQKITEKEEFYQVIIPIDKTLADYKKAMFDAIEQIAFLEGQSTEQLMLYLLNPNTDILKIRLQKKDVEAGSIFFDDAINLFENAKKLIAATALDVLHPKHIHQGRPEEAVSQFINNCKFGQTEIGSYVISVVCPFAELDESEEYRQLSIFSDEEQCANSLTRKVTKRIMSNVSNIKANIDNGEIDKLISEDEGAMISANFYEALTGMNISEQDTAVEFIAQWSPVVKTNRCDQDRITLTHDYYQPITMAIEKLRETINTHTKIVGRVKKLESIPDASKRTNGKVTIVYLDENDSKKTVSVQLAKDDYNKAIEAHESGSHVEVIGEIEDNGKRKKLMTAESFSIID</sequence>
<evidence type="ECO:0000313" key="2">
    <source>
        <dbReference type="Proteomes" id="UP000472916"/>
    </source>
</evidence>
<accession>A0A6L8S1H9</accession>